<dbReference type="HOGENOM" id="CLU_1161238_0_0_1"/>
<comment type="caution">
    <text evidence="6">The sequence shown here is derived from an EMBL/GenBank/DDBJ whole genome shotgun (WGS) entry which is preliminary data.</text>
</comment>
<evidence type="ECO:0000313" key="7">
    <source>
        <dbReference type="Proteomes" id="UP000005446"/>
    </source>
</evidence>
<keyword evidence="7" id="KW-1185">Reference proteome</keyword>
<dbReference type="EMBL" id="AGUE01000016">
    <property type="protein sequence ID" value="EHL03029.1"/>
    <property type="molecule type" value="Genomic_DNA"/>
</dbReference>
<feature type="transmembrane region" description="Helical" evidence="4">
    <location>
        <begin position="76"/>
        <end position="95"/>
    </location>
</feature>
<sequence length="239" mass="26246">MVLFDKAFSDMTFDQMNSVLEPKVSGTRYLNELFQEDTLDFFILFSSLASVVGNRGQSNYNTANMFMLSTARQRRIKGLAASVLSIGMIIGLGYVSRMGSATEKPLRKLNFMPISEREFHTMFTEAIVNGRSGSQDESDIIVGLAETLDASANVEQPPWFTNPRFSHLVNKGAPVFQVESSVKIIAPVADQLSGVTSHEIAIGILQVNFLRDSDMVLEGNENGFPNLQDPGTSYGCNAL</sequence>
<dbReference type="InterPro" id="IPR050091">
    <property type="entry name" value="PKS_NRPS_Biosynth_Enz"/>
</dbReference>
<dbReference type="AlphaFoldDB" id="H0EEW6"/>
<name>H0EEW6_GLAL7</name>
<evidence type="ECO:0000256" key="1">
    <source>
        <dbReference type="ARBA" id="ARBA00022450"/>
    </source>
</evidence>
<dbReference type="Gene3D" id="3.40.50.720">
    <property type="entry name" value="NAD(P)-binding Rossmann-like Domain"/>
    <property type="match status" value="1"/>
</dbReference>
<dbReference type="InParanoid" id="H0EEW6"/>
<feature type="domain" description="Ketoreductase" evidence="5">
    <location>
        <begin position="3"/>
        <end position="92"/>
    </location>
</feature>
<dbReference type="GO" id="GO:0044550">
    <property type="term" value="P:secondary metabolite biosynthetic process"/>
    <property type="evidence" value="ECO:0007669"/>
    <property type="project" value="TreeGrafter"/>
</dbReference>
<reference evidence="6 7" key="1">
    <citation type="journal article" date="2012" name="Eukaryot. Cell">
        <title>Genome sequence of the fungus Glarea lozoyensis: the first genome sequence of a species from the Helotiaceae family.</title>
        <authorList>
            <person name="Youssar L."/>
            <person name="Gruening B.A."/>
            <person name="Erxleben A."/>
            <person name="Guenther S."/>
            <person name="Huettel W."/>
        </authorList>
    </citation>
    <scope>NUCLEOTIDE SEQUENCE [LARGE SCALE GENOMIC DNA]</scope>
    <source>
        <strain evidence="7">ATCC 74030 / MF5533</strain>
    </source>
</reference>
<dbReference type="PANTHER" id="PTHR43775:SF20">
    <property type="entry name" value="HYBRID PKS-NRPS SYNTHETASE APDA"/>
    <property type="match status" value="1"/>
</dbReference>
<dbReference type="SUPFAM" id="SSF51735">
    <property type="entry name" value="NAD(P)-binding Rossmann-fold domains"/>
    <property type="match status" value="1"/>
</dbReference>
<proteinExistence type="predicted"/>
<keyword evidence="3" id="KW-0808">Transferase</keyword>
<dbReference type="InterPro" id="IPR036291">
    <property type="entry name" value="NAD(P)-bd_dom_sf"/>
</dbReference>
<dbReference type="PANTHER" id="PTHR43775">
    <property type="entry name" value="FATTY ACID SYNTHASE"/>
    <property type="match status" value="1"/>
</dbReference>
<dbReference type="SMART" id="SM00822">
    <property type="entry name" value="PKS_KR"/>
    <property type="match status" value="1"/>
</dbReference>
<evidence type="ECO:0000256" key="3">
    <source>
        <dbReference type="ARBA" id="ARBA00022679"/>
    </source>
</evidence>
<dbReference type="GO" id="GO:0006633">
    <property type="term" value="P:fatty acid biosynthetic process"/>
    <property type="evidence" value="ECO:0007669"/>
    <property type="project" value="TreeGrafter"/>
</dbReference>
<dbReference type="Pfam" id="PF08659">
    <property type="entry name" value="KR"/>
    <property type="match status" value="1"/>
</dbReference>
<dbReference type="Proteomes" id="UP000005446">
    <property type="component" value="Unassembled WGS sequence"/>
</dbReference>
<protein>
    <submittedName>
        <fullName evidence="6">Putative Lovastatin nonaketide synthase</fullName>
    </submittedName>
</protein>
<keyword evidence="2" id="KW-0597">Phosphoprotein</keyword>
<dbReference type="GO" id="GO:0004312">
    <property type="term" value="F:fatty acid synthase activity"/>
    <property type="evidence" value="ECO:0007669"/>
    <property type="project" value="TreeGrafter"/>
</dbReference>
<dbReference type="OrthoDB" id="3563569at2759"/>
<keyword evidence="4" id="KW-1133">Transmembrane helix</keyword>
<organism evidence="6 7">
    <name type="scientific">Glarea lozoyensis (strain ATCC 74030 / MF5533)</name>
    <dbReference type="NCBI Taxonomy" id="1104152"/>
    <lineage>
        <taxon>Eukaryota</taxon>
        <taxon>Fungi</taxon>
        <taxon>Dikarya</taxon>
        <taxon>Ascomycota</taxon>
        <taxon>Pezizomycotina</taxon>
        <taxon>Leotiomycetes</taxon>
        <taxon>Helotiales</taxon>
        <taxon>Helotiaceae</taxon>
        <taxon>Glarea</taxon>
    </lineage>
</organism>
<gene>
    <name evidence="6" type="ORF">M7I_1003</name>
</gene>
<evidence type="ECO:0000313" key="6">
    <source>
        <dbReference type="EMBL" id="EHL03029.1"/>
    </source>
</evidence>
<dbReference type="InterPro" id="IPR013968">
    <property type="entry name" value="PKS_KR"/>
</dbReference>
<dbReference type="InterPro" id="IPR057326">
    <property type="entry name" value="KR_dom"/>
</dbReference>
<keyword evidence="1" id="KW-0596">Phosphopantetheine</keyword>
<keyword evidence="4" id="KW-0472">Membrane</keyword>
<evidence type="ECO:0000259" key="5">
    <source>
        <dbReference type="SMART" id="SM00822"/>
    </source>
</evidence>
<evidence type="ECO:0000256" key="4">
    <source>
        <dbReference type="SAM" id="Phobius"/>
    </source>
</evidence>
<evidence type="ECO:0000256" key="2">
    <source>
        <dbReference type="ARBA" id="ARBA00022553"/>
    </source>
</evidence>
<keyword evidence="4" id="KW-0812">Transmembrane</keyword>
<accession>H0EEW6</accession>